<organism evidence="1 2">
    <name type="scientific">Microtetraspora glauca</name>
    <dbReference type="NCBI Taxonomy" id="1996"/>
    <lineage>
        <taxon>Bacteria</taxon>
        <taxon>Bacillati</taxon>
        <taxon>Actinomycetota</taxon>
        <taxon>Actinomycetes</taxon>
        <taxon>Streptosporangiales</taxon>
        <taxon>Streptosporangiaceae</taxon>
        <taxon>Microtetraspora</taxon>
    </lineage>
</organism>
<accession>A0ABV3GP00</accession>
<comment type="caution">
    <text evidence="1">The sequence shown here is derived from an EMBL/GenBank/DDBJ whole genome shotgun (WGS) entry which is preliminary data.</text>
</comment>
<sequence length="46" mass="5313">MYGLQTQEPQEPFAGLWSRLRGFDPAVLSDLLIRRDDENRRSPPSP</sequence>
<keyword evidence="2" id="KW-1185">Reference proteome</keyword>
<gene>
    <name evidence="1" type="ORF">AB0I59_32530</name>
</gene>
<proteinExistence type="predicted"/>
<reference evidence="1 2" key="1">
    <citation type="submission" date="2024-06" db="EMBL/GenBank/DDBJ databases">
        <title>The Natural Products Discovery Center: Release of the First 8490 Sequenced Strains for Exploring Actinobacteria Biosynthetic Diversity.</title>
        <authorList>
            <person name="Kalkreuter E."/>
            <person name="Kautsar S.A."/>
            <person name="Yang D."/>
            <person name="Bader C.D."/>
            <person name="Teijaro C.N."/>
            <person name="Fluegel L."/>
            <person name="Davis C.M."/>
            <person name="Simpson J.R."/>
            <person name="Lauterbach L."/>
            <person name="Steele A.D."/>
            <person name="Gui C."/>
            <person name="Meng S."/>
            <person name="Li G."/>
            <person name="Viehrig K."/>
            <person name="Ye F."/>
            <person name="Su P."/>
            <person name="Kiefer A.F."/>
            <person name="Nichols A."/>
            <person name="Cepeda A.J."/>
            <person name="Yan W."/>
            <person name="Fan B."/>
            <person name="Jiang Y."/>
            <person name="Adhikari A."/>
            <person name="Zheng C.-J."/>
            <person name="Schuster L."/>
            <person name="Cowan T.M."/>
            <person name="Smanski M.J."/>
            <person name="Chevrette M.G."/>
            <person name="De Carvalho L.P.S."/>
            <person name="Shen B."/>
        </authorList>
    </citation>
    <scope>NUCLEOTIDE SEQUENCE [LARGE SCALE GENOMIC DNA]</scope>
    <source>
        <strain evidence="1 2">NPDC050100</strain>
    </source>
</reference>
<dbReference type="Proteomes" id="UP001551675">
    <property type="component" value="Unassembled WGS sequence"/>
</dbReference>
<name>A0ABV3GP00_MICGL</name>
<evidence type="ECO:0000313" key="1">
    <source>
        <dbReference type="EMBL" id="MEV0973354.1"/>
    </source>
</evidence>
<evidence type="ECO:0000313" key="2">
    <source>
        <dbReference type="Proteomes" id="UP001551675"/>
    </source>
</evidence>
<dbReference type="EMBL" id="JBFALK010000021">
    <property type="protein sequence ID" value="MEV0973354.1"/>
    <property type="molecule type" value="Genomic_DNA"/>
</dbReference>
<protein>
    <submittedName>
        <fullName evidence="1">Uncharacterized protein</fullName>
    </submittedName>
</protein>